<evidence type="ECO:0000313" key="5">
    <source>
        <dbReference type="Proteomes" id="UP000429523"/>
    </source>
</evidence>
<sequence>MPLTLNFLVGLLTILSSTCCWCCRWRSCSTTGTLLERVRDAAGGPSHSSVADPHRPHRAGGCHQPRRLRRAFEAWTWSSRRCCRRSARTWRTSMRSWLRCGLSR</sequence>
<dbReference type="EMBL" id="QXGB01012164">
    <property type="protein sequence ID" value="KAE9143575.1"/>
    <property type="molecule type" value="Genomic_DNA"/>
</dbReference>
<feature type="signal peptide" evidence="1">
    <location>
        <begin position="1"/>
        <end position="22"/>
    </location>
</feature>
<evidence type="ECO:0008006" key="8">
    <source>
        <dbReference type="Google" id="ProtNLM"/>
    </source>
</evidence>
<protein>
    <recommendedName>
        <fullName evidence="8">Secreted protein</fullName>
    </recommendedName>
</protein>
<evidence type="ECO:0000313" key="2">
    <source>
        <dbReference type="EMBL" id="KAE8921309.1"/>
    </source>
</evidence>
<dbReference type="EMBL" id="QXGF01003555">
    <property type="protein sequence ID" value="KAE8921309.1"/>
    <property type="molecule type" value="Genomic_DNA"/>
</dbReference>
<evidence type="ECO:0000313" key="3">
    <source>
        <dbReference type="EMBL" id="KAE9143575.1"/>
    </source>
</evidence>
<keyword evidence="6" id="KW-1185">Reference proteome</keyword>
<gene>
    <name evidence="4" type="ORF">PF002_g27775</name>
    <name evidence="3" type="ORF">PF005_g33733</name>
    <name evidence="2" type="ORF">PF009_g28407</name>
</gene>
<feature type="chain" id="PRO_5036163488" description="Secreted protein" evidence="1">
    <location>
        <begin position="23"/>
        <end position="104"/>
    </location>
</feature>
<evidence type="ECO:0000256" key="1">
    <source>
        <dbReference type="SAM" id="SignalP"/>
    </source>
</evidence>
<dbReference type="EMBL" id="QXGD01003214">
    <property type="protein sequence ID" value="KAE9179611.1"/>
    <property type="molecule type" value="Genomic_DNA"/>
</dbReference>
<evidence type="ECO:0000313" key="7">
    <source>
        <dbReference type="Proteomes" id="UP000440367"/>
    </source>
</evidence>
<dbReference type="Proteomes" id="UP000429523">
    <property type="component" value="Unassembled WGS sequence"/>
</dbReference>
<comment type="caution">
    <text evidence="2">The sequence shown here is derived from an EMBL/GenBank/DDBJ whole genome shotgun (WGS) entry which is preliminary data.</text>
</comment>
<reference evidence="5 6" key="1">
    <citation type="submission" date="2018-08" db="EMBL/GenBank/DDBJ databases">
        <title>Genomic investigation of the strawberry pathogen Phytophthora fragariae indicates pathogenicity is determined by transcriptional variation in three key races.</title>
        <authorList>
            <person name="Adams T.M."/>
            <person name="Armitage A.D."/>
            <person name="Sobczyk M.K."/>
            <person name="Bates H.J."/>
            <person name="Dunwell J.M."/>
            <person name="Nellist C.F."/>
            <person name="Harrison R.J."/>
        </authorList>
    </citation>
    <scope>NUCLEOTIDE SEQUENCE [LARGE SCALE GENOMIC DNA]</scope>
    <source>
        <strain evidence="4 7">BC-1</strain>
        <strain evidence="3 6">NOV-27</strain>
        <strain evidence="2 5">NOV-9</strain>
    </source>
</reference>
<evidence type="ECO:0000313" key="4">
    <source>
        <dbReference type="EMBL" id="KAE9179611.1"/>
    </source>
</evidence>
<dbReference type="Proteomes" id="UP000440367">
    <property type="component" value="Unassembled WGS sequence"/>
</dbReference>
<evidence type="ECO:0000313" key="6">
    <source>
        <dbReference type="Proteomes" id="UP000433483"/>
    </source>
</evidence>
<keyword evidence="1" id="KW-0732">Signal</keyword>
<dbReference type="Proteomes" id="UP000433483">
    <property type="component" value="Unassembled WGS sequence"/>
</dbReference>
<dbReference type="AlphaFoldDB" id="A0A6A3DIT6"/>
<name>A0A6A3DIT6_9STRA</name>
<organism evidence="2 5">
    <name type="scientific">Phytophthora fragariae</name>
    <dbReference type="NCBI Taxonomy" id="53985"/>
    <lineage>
        <taxon>Eukaryota</taxon>
        <taxon>Sar</taxon>
        <taxon>Stramenopiles</taxon>
        <taxon>Oomycota</taxon>
        <taxon>Peronosporomycetes</taxon>
        <taxon>Peronosporales</taxon>
        <taxon>Peronosporaceae</taxon>
        <taxon>Phytophthora</taxon>
    </lineage>
</organism>
<accession>A0A6A3DIT6</accession>
<proteinExistence type="predicted"/>